<proteinExistence type="predicted"/>
<dbReference type="RefSeq" id="XP_033678865.1">
    <property type="nucleotide sequence ID" value="XM_033833918.1"/>
</dbReference>
<evidence type="ECO:0000313" key="2">
    <source>
        <dbReference type="Proteomes" id="UP000800094"/>
    </source>
</evidence>
<reference evidence="1" key="1">
    <citation type="journal article" date="2020" name="Stud. Mycol.">
        <title>101 Dothideomycetes genomes: a test case for predicting lifestyles and emergence of pathogens.</title>
        <authorList>
            <person name="Haridas S."/>
            <person name="Albert R."/>
            <person name="Binder M."/>
            <person name="Bloem J."/>
            <person name="Labutti K."/>
            <person name="Salamov A."/>
            <person name="Andreopoulos B."/>
            <person name="Baker S."/>
            <person name="Barry K."/>
            <person name="Bills G."/>
            <person name="Bluhm B."/>
            <person name="Cannon C."/>
            <person name="Castanera R."/>
            <person name="Culley D."/>
            <person name="Daum C."/>
            <person name="Ezra D."/>
            <person name="Gonzalez J."/>
            <person name="Henrissat B."/>
            <person name="Kuo A."/>
            <person name="Liang C."/>
            <person name="Lipzen A."/>
            <person name="Lutzoni F."/>
            <person name="Magnuson J."/>
            <person name="Mondo S."/>
            <person name="Nolan M."/>
            <person name="Ohm R."/>
            <person name="Pangilinan J."/>
            <person name="Park H.-J."/>
            <person name="Ramirez L."/>
            <person name="Alfaro M."/>
            <person name="Sun H."/>
            <person name="Tritt A."/>
            <person name="Yoshinaga Y."/>
            <person name="Zwiers L.-H."/>
            <person name="Turgeon B."/>
            <person name="Goodwin S."/>
            <person name="Spatafora J."/>
            <person name="Crous P."/>
            <person name="Grigoriev I."/>
        </authorList>
    </citation>
    <scope>NUCLEOTIDE SEQUENCE</scope>
    <source>
        <strain evidence="1">CBS 122368</strain>
    </source>
</reference>
<dbReference type="Pfam" id="PF11951">
    <property type="entry name" value="Fungal_trans_2"/>
    <property type="match status" value="1"/>
</dbReference>
<evidence type="ECO:0000313" key="1">
    <source>
        <dbReference type="EMBL" id="KAF2243861.1"/>
    </source>
</evidence>
<organism evidence="1 2">
    <name type="scientific">Trematosphaeria pertusa</name>
    <dbReference type="NCBI Taxonomy" id="390896"/>
    <lineage>
        <taxon>Eukaryota</taxon>
        <taxon>Fungi</taxon>
        <taxon>Dikarya</taxon>
        <taxon>Ascomycota</taxon>
        <taxon>Pezizomycotina</taxon>
        <taxon>Dothideomycetes</taxon>
        <taxon>Pleosporomycetidae</taxon>
        <taxon>Pleosporales</taxon>
        <taxon>Massarineae</taxon>
        <taxon>Trematosphaeriaceae</taxon>
        <taxon>Trematosphaeria</taxon>
    </lineage>
</organism>
<protein>
    <recommendedName>
        <fullName evidence="3">Transcription factor domain-containing protein</fullName>
    </recommendedName>
</protein>
<dbReference type="InterPro" id="IPR021858">
    <property type="entry name" value="Fun_TF"/>
</dbReference>
<dbReference type="AlphaFoldDB" id="A0A6A6I0L8"/>
<dbReference type="GeneID" id="54587248"/>
<evidence type="ECO:0008006" key="3">
    <source>
        <dbReference type="Google" id="ProtNLM"/>
    </source>
</evidence>
<name>A0A6A6I0L8_9PLEO</name>
<keyword evidence="2" id="KW-1185">Reference proteome</keyword>
<gene>
    <name evidence="1" type="ORF">BU26DRAFT_569757</name>
</gene>
<dbReference type="Proteomes" id="UP000800094">
    <property type="component" value="Unassembled WGS sequence"/>
</dbReference>
<accession>A0A6A6I0L8</accession>
<sequence length="357" mass="39733">MSFMPSNSKSPWTTLQLPAAMHALSDLTYLHTGTPNPANAANLYGILACSAYHMAAIQPPPRERQDTHAVLLREELESAGKAKYKDQLMALLSLLAFTSMSGHQRDARCYMVDAERLLRMKGLAKRDIARKCRLLHHVYTRIRIWSAAHRSGRLHRNREKWAETSSSGHNAHLDDFLRLETHAADSDLDIDEVKGPEGGLRDIHLEDSRQFTGTMYHIHGIPETWLGLVSPTTRLANILDATKYGKGTGASFLNFLQRRASCLENIMCSFALKDAASEDEDGVECVTEQQEPNYHVLRAMNSALVILFYRRVRNVNPLILQGHVGAVAQSLKAFDAAIARHQAGGPGSAWPAFLRGM</sequence>
<dbReference type="OrthoDB" id="5089701at2759"/>
<dbReference type="EMBL" id="ML987204">
    <property type="protein sequence ID" value="KAF2243861.1"/>
    <property type="molecule type" value="Genomic_DNA"/>
</dbReference>